<name>A0A1D7TNX7_9BACT</name>
<evidence type="ECO:0000256" key="1">
    <source>
        <dbReference type="ARBA" id="ARBA00022737"/>
    </source>
</evidence>
<dbReference type="InterPro" id="IPR050776">
    <property type="entry name" value="Ank_Repeat/CDKN_Inhibitor"/>
</dbReference>
<dbReference type="AlphaFoldDB" id="A0A1D7TNX7"/>
<organism evidence="4 5">
    <name type="scientific">Sulfurospirillum halorespirans DSM 13726</name>
    <dbReference type="NCBI Taxonomy" id="1193502"/>
    <lineage>
        <taxon>Bacteria</taxon>
        <taxon>Pseudomonadati</taxon>
        <taxon>Campylobacterota</taxon>
        <taxon>Epsilonproteobacteria</taxon>
        <taxon>Campylobacterales</taxon>
        <taxon>Sulfurospirillaceae</taxon>
        <taxon>Sulfurospirillum</taxon>
    </lineage>
</organism>
<evidence type="ECO:0000256" key="2">
    <source>
        <dbReference type="ARBA" id="ARBA00023043"/>
    </source>
</evidence>
<dbReference type="EMBL" id="CP017111">
    <property type="protein sequence ID" value="AOO66708.1"/>
    <property type="molecule type" value="Genomic_DNA"/>
</dbReference>
<feature type="repeat" description="ANK" evidence="3">
    <location>
        <begin position="80"/>
        <end position="112"/>
    </location>
</feature>
<dbReference type="SUPFAM" id="SSF48403">
    <property type="entry name" value="Ankyrin repeat"/>
    <property type="match status" value="1"/>
</dbReference>
<dbReference type="KEGG" id="shal:SHALO_2956"/>
<dbReference type="PANTHER" id="PTHR24201">
    <property type="entry name" value="ANK_REP_REGION DOMAIN-CONTAINING PROTEIN"/>
    <property type="match status" value="1"/>
</dbReference>
<keyword evidence="2 3" id="KW-0040">ANK repeat</keyword>
<dbReference type="PATRIC" id="fig|1193502.14.peg.2993"/>
<keyword evidence="1" id="KW-0677">Repeat</keyword>
<dbReference type="STRING" id="1193502.SHALO_2956"/>
<dbReference type="Proteomes" id="UP000094609">
    <property type="component" value="Chromosome"/>
</dbReference>
<evidence type="ECO:0000313" key="5">
    <source>
        <dbReference type="Proteomes" id="UP000094609"/>
    </source>
</evidence>
<dbReference type="RefSeq" id="WP_069479220.1">
    <property type="nucleotide sequence ID" value="NZ_CP017111.1"/>
</dbReference>
<dbReference type="Gene3D" id="1.25.40.20">
    <property type="entry name" value="Ankyrin repeat-containing domain"/>
    <property type="match status" value="1"/>
</dbReference>
<evidence type="ECO:0000256" key="3">
    <source>
        <dbReference type="PROSITE-ProRule" id="PRU00023"/>
    </source>
</evidence>
<proteinExistence type="predicted"/>
<sequence length="177" mass="18999">MQPISQEEEARYAELQEMALDFARKGQSDILASMLESGLHVNLSDAKGNTLLMLASYNGELDTTRTLIAYGASVDQRNDRDQTPLGGASFKGYLEICKVLVEAGAKVQADNGGGRTPIMFAALFGRVAVVEYLQSVGGKGRDETISGVSLRLVARVVLSLKMLFTGKPKNILSARSA</sequence>
<protein>
    <submittedName>
        <fullName evidence="4">Ankyrin repeat protein</fullName>
    </submittedName>
</protein>
<dbReference type="PROSITE" id="PS50088">
    <property type="entry name" value="ANK_REPEAT"/>
    <property type="match status" value="2"/>
</dbReference>
<gene>
    <name evidence="4" type="ORF">SHALO_2956</name>
</gene>
<feature type="repeat" description="ANK" evidence="3">
    <location>
        <begin position="47"/>
        <end position="79"/>
    </location>
</feature>
<dbReference type="InterPro" id="IPR002110">
    <property type="entry name" value="Ankyrin_rpt"/>
</dbReference>
<accession>A0A1D7TNX7</accession>
<reference evidence="5" key="1">
    <citation type="submission" date="2016-08" db="EMBL/GenBank/DDBJ databases">
        <title>Complete genome sequence of the organohalide-respiring Epsilonproteobacterium Sulfurospirillum halorespirans.</title>
        <authorList>
            <person name="Goris T."/>
            <person name="Zimmermann J."/>
            <person name="Schenz B."/>
            <person name="Lemos M."/>
            <person name="Hackermueller J."/>
            <person name="Diekert G."/>
        </authorList>
    </citation>
    <scope>NUCLEOTIDE SEQUENCE [LARGE SCALE GENOMIC DNA]</scope>
    <source>
        <strain>DSM 13726</strain>
        <strain evidence="5">PCE-M2</strain>
    </source>
</reference>
<keyword evidence="5" id="KW-1185">Reference proteome</keyword>
<dbReference type="SMART" id="SM00248">
    <property type="entry name" value="ANK"/>
    <property type="match status" value="3"/>
</dbReference>
<dbReference type="Pfam" id="PF12796">
    <property type="entry name" value="Ank_2"/>
    <property type="match status" value="1"/>
</dbReference>
<dbReference type="InterPro" id="IPR036770">
    <property type="entry name" value="Ankyrin_rpt-contain_sf"/>
</dbReference>
<evidence type="ECO:0000313" key="4">
    <source>
        <dbReference type="EMBL" id="AOO66708.1"/>
    </source>
</evidence>
<dbReference type="PROSITE" id="PS50297">
    <property type="entry name" value="ANK_REP_REGION"/>
    <property type="match status" value="1"/>
</dbReference>